<dbReference type="SUPFAM" id="SSF88713">
    <property type="entry name" value="Glycoside hydrolase/deacetylase"/>
    <property type="match status" value="1"/>
</dbReference>
<feature type="compositionally biased region" description="Pro residues" evidence="3">
    <location>
        <begin position="280"/>
        <end position="290"/>
    </location>
</feature>
<organism evidence="5 6">
    <name type="scientific">Anoxybacteroides rupiense</name>
    <dbReference type="NCBI Taxonomy" id="311460"/>
    <lineage>
        <taxon>Bacteria</taxon>
        <taxon>Bacillati</taxon>
        <taxon>Bacillota</taxon>
        <taxon>Bacilli</taxon>
        <taxon>Bacillales</taxon>
        <taxon>Anoxybacillaceae</taxon>
        <taxon>Anoxybacteroides</taxon>
    </lineage>
</organism>
<dbReference type="InterPro" id="IPR050248">
    <property type="entry name" value="Polysacc_deacetylase_ArnD"/>
</dbReference>
<evidence type="ECO:0000256" key="1">
    <source>
        <dbReference type="ARBA" id="ARBA00022723"/>
    </source>
</evidence>
<evidence type="ECO:0000313" key="6">
    <source>
        <dbReference type="Proteomes" id="UP001339962"/>
    </source>
</evidence>
<evidence type="ECO:0000313" key="5">
    <source>
        <dbReference type="EMBL" id="MED5052777.1"/>
    </source>
</evidence>
<dbReference type="InterPro" id="IPR037126">
    <property type="entry name" value="PdaC/RsiV-like_sf"/>
</dbReference>
<dbReference type="InterPro" id="IPR021729">
    <property type="entry name" value="DUF3298"/>
</dbReference>
<dbReference type="CDD" id="cd10954">
    <property type="entry name" value="CE4_CtAXE_like"/>
    <property type="match status" value="1"/>
</dbReference>
<dbReference type="GO" id="GO:0016787">
    <property type="term" value="F:hydrolase activity"/>
    <property type="evidence" value="ECO:0007669"/>
    <property type="project" value="UniProtKB-KW"/>
</dbReference>
<dbReference type="EMBL" id="JARTLI010000035">
    <property type="protein sequence ID" value="MED5052777.1"/>
    <property type="molecule type" value="Genomic_DNA"/>
</dbReference>
<dbReference type="Gene3D" id="3.90.640.20">
    <property type="entry name" value="Heat-shock cognate protein, ATPase"/>
    <property type="match status" value="1"/>
</dbReference>
<evidence type="ECO:0000256" key="3">
    <source>
        <dbReference type="SAM" id="MobiDB-lite"/>
    </source>
</evidence>
<evidence type="ECO:0000256" key="2">
    <source>
        <dbReference type="ARBA" id="ARBA00022801"/>
    </source>
</evidence>
<dbReference type="RefSeq" id="WP_052660941.1">
    <property type="nucleotide sequence ID" value="NZ_JACIDF010000011.1"/>
</dbReference>
<dbReference type="Proteomes" id="UP001339962">
    <property type="component" value="Unassembled WGS sequence"/>
</dbReference>
<dbReference type="PROSITE" id="PS51677">
    <property type="entry name" value="NODB"/>
    <property type="match status" value="1"/>
</dbReference>
<sequence>MKTTRLHDKILIFMMIAGIALSLFFFIKGDGAKDQDHHIKGKNEKMEHTKYSGVDIITNTDDEETYRSAIHYPKFQGERLNREIGQYVKSTEQKFHEELGKGDQTFLKKRPAVFYLTFDIYPVMDHIYSIVFHEESYYGGANGNQRVKVFIVDVENDQFINQTEMIQNTEQAKEKLYHLLLNAFKQSKQYGPFLFEEELENKMKQDGAYANMYLTNQSFVFIFDKYEVTAGAAGTPEISLSYDQVKNILTEKWADRLSIIPDKPEDLTVPNGDRGNESPSNPPAEKPSSPPSKRVALTFDDGPHPQNTLKILNLLKKYEAKATFFMLGSRVDFYPDIAKKIAEEGHELGNHTWDHKDLTTLNSAEIRKEIRDTNEMIKKTTGREPTVFRPPYGAINDQVKRMVGMPVVLWTVDTLDWQSHDPHAMLQIVKKNVKDGSIILMHDIHESTAEAVEPVLKYLKDEGYTFVTVSELEQH</sequence>
<protein>
    <submittedName>
        <fullName evidence="5">Polysaccharide deacetylase family protein</fullName>
    </submittedName>
</protein>
<dbReference type="GO" id="GO:0046872">
    <property type="term" value="F:metal ion binding"/>
    <property type="evidence" value="ECO:0007669"/>
    <property type="project" value="UniProtKB-KW"/>
</dbReference>
<dbReference type="Pfam" id="PF11738">
    <property type="entry name" value="DUF3298"/>
    <property type="match status" value="1"/>
</dbReference>
<dbReference type="Gene3D" id="3.20.20.370">
    <property type="entry name" value="Glycoside hydrolase/deacetylase"/>
    <property type="match status" value="1"/>
</dbReference>
<dbReference type="InterPro" id="IPR011330">
    <property type="entry name" value="Glyco_hydro/deAcase_b/a-brl"/>
</dbReference>
<dbReference type="Pfam" id="PF01522">
    <property type="entry name" value="Polysacc_deac_1"/>
    <property type="match status" value="1"/>
</dbReference>
<dbReference type="Pfam" id="PF13739">
    <property type="entry name" value="PdaC"/>
    <property type="match status" value="1"/>
</dbReference>
<dbReference type="InterPro" id="IPR025303">
    <property type="entry name" value="PdaC"/>
</dbReference>
<comment type="caution">
    <text evidence="5">The sequence shown here is derived from an EMBL/GenBank/DDBJ whole genome shotgun (WGS) entry which is preliminary data.</text>
</comment>
<keyword evidence="2" id="KW-0378">Hydrolase</keyword>
<accession>A0ABD5IWQ4</accession>
<dbReference type="AlphaFoldDB" id="A0ABD5IWQ4"/>
<dbReference type="Gene3D" id="3.30.565.40">
    <property type="entry name" value="Fervidobacterium nodosum Rt17-B1 like"/>
    <property type="match status" value="1"/>
</dbReference>
<name>A0ABD5IWQ4_9BACL</name>
<dbReference type="InterPro" id="IPR002509">
    <property type="entry name" value="NODB_dom"/>
</dbReference>
<feature type="region of interest" description="Disordered" evidence="3">
    <location>
        <begin position="262"/>
        <end position="302"/>
    </location>
</feature>
<keyword evidence="1" id="KW-0479">Metal-binding</keyword>
<gene>
    <name evidence="5" type="ORF">P9850_13275</name>
</gene>
<dbReference type="PANTHER" id="PTHR10587">
    <property type="entry name" value="GLYCOSYL TRANSFERASE-RELATED"/>
    <property type="match status" value="1"/>
</dbReference>
<feature type="domain" description="NodB homology" evidence="4">
    <location>
        <begin position="293"/>
        <end position="467"/>
    </location>
</feature>
<evidence type="ECO:0000259" key="4">
    <source>
        <dbReference type="PROSITE" id="PS51677"/>
    </source>
</evidence>
<reference evidence="5 6" key="1">
    <citation type="submission" date="2023-03" db="EMBL/GenBank/DDBJ databases">
        <title>Bacillus Genome Sequencing.</title>
        <authorList>
            <person name="Dunlap C."/>
        </authorList>
    </citation>
    <scope>NUCLEOTIDE SEQUENCE [LARGE SCALE GENOMIC DNA]</scope>
    <source>
        <strain evidence="5 6">NRS-38</strain>
    </source>
</reference>
<proteinExistence type="predicted"/>
<dbReference type="PANTHER" id="PTHR10587:SF133">
    <property type="entry name" value="CHITIN DEACETYLASE 1-RELATED"/>
    <property type="match status" value="1"/>
</dbReference>